<evidence type="ECO:0000313" key="2">
    <source>
        <dbReference type="Proteomes" id="UP000467840"/>
    </source>
</evidence>
<comment type="caution">
    <text evidence="1">The sequence shown here is derived from an EMBL/GenBank/DDBJ whole genome shotgun (WGS) entry which is preliminary data.</text>
</comment>
<keyword evidence="2" id="KW-1185">Reference proteome</keyword>
<dbReference type="AlphaFoldDB" id="A0A6A6LRI1"/>
<dbReference type="Proteomes" id="UP000467840">
    <property type="component" value="Chromosome 16"/>
</dbReference>
<proteinExistence type="predicted"/>
<gene>
    <name evidence="1" type="ORF">GH714_013910</name>
</gene>
<name>A0A6A6LRI1_HEVBR</name>
<accession>A0A6A6LRI1</accession>
<evidence type="ECO:0000313" key="1">
    <source>
        <dbReference type="EMBL" id="KAF2303117.1"/>
    </source>
</evidence>
<protein>
    <submittedName>
        <fullName evidence="1">Uncharacterized protein</fullName>
    </submittedName>
</protein>
<reference evidence="1 2" key="1">
    <citation type="journal article" date="2020" name="Mol. Plant">
        <title>The Chromosome-Based Rubber Tree Genome Provides New Insights into Spurge Genome Evolution and Rubber Biosynthesis.</title>
        <authorList>
            <person name="Liu J."/>
            <person name="Shi C."/>
            <person name="Shi C.C."/>
            <person name="Li W."/>
            <person name="Zhang Q.J."/>
            <person name="Zhang Y."/>
            <person name="Li K."/>
            <person name="Lu H.F."/>
            <person name="Shi C."/>
            <person name="Zhu S.T."/>
            <person name="Xiao Z.Y."/>
            <person name="Nan H."/>
            <person name="Yue Y."/>
            <person name="Zhu X.G."/>
            <person name="Wu Y."/>
            <person name="Hong X.N."/>
            <person name="Fan G.Y."/>
            <person name="Tong Y."/>
            <person name="Zhang D."/>
            <person name="Mao C.L."/>
            <person name="Liu Y.L."/>
            <person name="Hao S.J."/>
            <person name="Liu W.Q."/>
            <person name="Lv M.Q."/>
            <person name="Zhang H.B."/>
            <person name="Liu Y."/>
            <person name="Hu-Tang G.R."/>
            <person name="Wang J.P."/>
            <person name="Wang J.H."/>
            <person name="Sun Y.H."/>
            <person name="Ni S.B."/>
            <person name="Chen W.B."/>
            <person name="Zhang X.C."/>
            <person name="Jiao Y.N."/>
            <person name="Eichler E.E."/>
            <person name="Li G.H."/>
            <person name="Liu X."/>
            <person name="Gao L.Z."/>
        </authorList>
    </citation>
    <scope>NUCLEOTIDE SEQUENCE [LARGE SCALE GENOMIC DNA]</scope>
    <source>
        <strain evidence="2">cv. GT1</strain>
        <tissue evidence="1">Leaf</tissue>
    </source>
</reference>
<dbReference type="EMBL" id="JAAGAX010000009">
    <property type="protein sequence ID" value="KAF2303117.1"/>
    <property type="molecule type" value="Genomic_DNA"/>
</dbReference>
<sequence length="143" mass="15868">MFDKKDIMSEVFKCKLSKASSFTILELVEQAAKELQILLGGGYPNPPSNPKGGKASAVSNVLVKNDVSIELELPTLLTITSASGKVVQETQWTDIDLLKGVNKKEMEMKARYLPVKLRQRSGRQKPSVGLTTSNLIFRFWRGL</sequence>
<organism evidence="1 2">
    <name type="scientific">Hevea brasiliensis</name>
    <name type="common">Para rubber tree</name>
    <name type="synonym">Siphonia brasiliensis</name>
    <dbReference type="NCBI Taxonomy" id="3981"/>
    <lineage>
        <taxon>Eukaryota</taxon>
        <taxon>Viridiplantae</taxon>
        <taxon>Streptophyta</taxon>
        <taxon>Embryophyta</taxon>
        <taxon>Tracheophyta</taxon>
        <taxon>Spermatophyta</taxon>
        <taxon>Magnoliopsida</taxon>
        <taxon>eudicotyledons</taxon>
        <taxon>Gunneridae</taxon>
        <taxon>Pentapetalae</taxon>
        <taxon>rosids</taxon>
        <taxon>fabids</taxon>
        <taxon>Malpighiales</taxon>
        <taxon>Euphorbiaceae</taxon>
        <taxon>Crotonoideae</taxon>
        <taxon>Micrandreae</taxon>
        <taxon>Hevea</taxon>
    </lineage>
</organism>